<keyword evidence="3" id="KW-1185">Reference proteome</keyword>
<sequence>MDVSVQYADPVKEDIFHKWELLWTNRKGGSSNVGRLVAELGSALEDALVLLSASNLPLEECGKVALPCSTDMLFCDVNVPAIGKDKVPKNTALDEESSLESGKSMRNSITSLPTSLRPISAMKGSREKNGLHVGKLSVNWAPDVYDPPPTSQSHTVKSQRQHYSMVNKKSYRHKHKAKSPQSSSVDKKKTA</sequence>
<evidence type="ECO:0000313" key="3">
    <source>
        <dbReference type="Proteomes" id="UP000585474"/>
    </source>
</evidence>
<comment type="caution">
    <text evidence="2">The sequence shown here is derived from an EMBL/GenBank/DDBJ whole genome shotgun (WGS) entry which is preliminary data.</text>
</comment>
<protein>
    <submittedName>
        <fullName evidence="2">Uncharacterized protein</fullName>
    </submittedName>
</protein>
<dbReference type="OrthoDB" id="2016966at2759"/>
<dbReference type="PANTHER" id="PTHR34952">
    <property type="entry name" value="OS05G0113500 PROTEIN"/>
    <property type="match status" value="1"/>
</dbReference>
<accession>A0A7J0DME5</accession>
<organism evidence="2 3">
    <name type="scientific">Actinidia rufa</name>
    <dbReference type="NCBI Taxonomy" id="165716"/>
    <lineage>
        <taxon>Eukaryota</taxon>
        <taxon>Viridiplantae</taxon>
        <taxon>Streptophyta</taxon>
        <taxon>Embryophyta</taxon>
        <taxon>Tracheophyta</taxon>
        <taxon>Spermatophyta</taxon>
        <taxon>Magnoliopsida</taxon>
        <taxon>eudicotyledons</taxon>
        <taxon>Gunneridae</taxon>
        <taxon>Pentapetalae</taxon>
        <taxon>asterids</taxon>
        <taxon>Ericales</taxon>
        <taxon>Actinidiaceae</taxon>
        <taxon>Actinidia</taxon>
    </lineage>
</organism>
<gene>
    <name evidence="2" type="ORF">Acr_00g0051620</name>
</gene>
<feature type="compositionally biased region" description="Polar residues" evidence="1">
    <location>
        <begin position="151"/>
        <end position="164"/>
    </location>
</feature>
<evidence type="ECO:0000313" key="2">
    <source>
        <dbReference type="EMBL" id="GFS37378.1"/>
    </source>
</evidence>
<feature type="compositionally biased region" description="Basic residues" evidence="1">
    <location>
        <begin position="169"/>
        <end position="178"/>
    </location>
</feature>
<dbReference type="Proteomes" id="UP000585474">
    <property type="component" value="Unassembled WGS sequence"/>
</dbReference>
<dbReference type="EMBL" id="BJWL01000279">
    <property type="protein sequence ID" value="GFS37378.1"/>
    <property type="molecule type" value="Genomic_DNA"/>
</dbReference>
<dbReference type="PANTHER" id="PTHR34952:SF2">
    <property type="entry name" value="OS05G0113500 PROTEIN"/>
    <property type="match status" value="1"/>
</dbReference>
<dbReference type="AlphaFoldDB" id="A0A7J0DME5"/>
<feature type="region of interest" description="Disordered" evidence="1">
    <location>
        <begin position="141"/>
        <end position="191"/>
    </location>
</feature>
<reference evidence="3" key="1">
    <citation type="submission" date="2019-07" db="EMBL/GenBank/DDBJ databases">
        <title>De Novo Assembly of kiwifruit Actinidia rufa.</title>
        <authorList>
            <person name="Sugita-Konishi S."/>
            <person name="Sato K."/>
            <person name="Mori E."/>
            <person name="Abe Y."/>
            <person name="Kisaki G."/>
            <person name="Hamano K."/>
            <person name="Suezawa K."/>
            <person name="Otani M."/>
            <person name="Fukuda T."/>
            <person name="Manabe T."/>
            <person name="Gomi K."/>
            <person name="Tabuchi M."/>
            <person name="Akimitsu K."/>
            <person name="Kataoka I."/>
        </authorList>
    </citation>
    <scope>NUCLEOTIDE SEQUENCE [LARGE SCALE GENOMIC DNA]</scope>
    <source>
        <strain evidence="3">cv. Fuchu</strain>
    </source>
</reference>
<name>A0A7J0DME5_9ERIC</name>
<evidence type="ECO:0000256" key="1">
    <source>
        <dbReference type="SAM" id="MobiDB-lite"/>
    </source>
</evidence>
<proteinExistence type="predicted"/>